<dbReference type="InParanoid" id="W7XBZ8"/>
<protein>
    <submittedName>
        <fullName evidence="2">Transmembrane protein, putative</fullName>
    </submittedName>
</protein>
<evidence type="ECO:0000256" key="1">
    <source>
        <dbReference type="SAM" id="Phobius"/>
    </source>
</evidence>
<gene>
    <name evidence="2" type="ORF">TTHERM_000940291</name>
</gene>
<dbReference type="KEGG" id="tet:TTHERM_000940291"/>
<keyword evidence="3" id="KW-1185">Reference proteome</keyword>
<feature type="transmembrane region" description="Helical" evidence="1">
    <location>
        <begin position="33"/>
        <end position="58"/>
    </location>
</feature>
<evidence type="ECO:0000313" key="2">
    <source>
        <dbReference type="EMBL" id="EWS71221.1"/>
    </source>
</evidence>
<sequence>MYLYCQFICLFVQFYLLFQFLFIYLFYFIYFHFYYILCFYVLFVKFFLCYLFGFFALLFQFFSLLFIYFFNQIFFFRVFCFKMAYFYISQYKIIGRRTRSTSYLGKDQLFEKLGFVNKNFSPQIQKTSFESLHSSYYLKFFVPFYQLRDYLIIFGTRQKEMDILSTGQIKNPNSYQKLRQELY</sequence>
<dbReference type="EMBL" id="GG662264">
    <property type="protein sequence ID" value="EWS71221.1"/>
    <property type="molecule type" value="Genomic_DNA"/>
</dbReference>
<dbReference type="RefSeq" id="XP_012656242.1">
    <property type="nucleotide sequence ID" value="XM_012800788.1"/>
</dbReference>
<keyword evidence="1" id="KW-0472">Membrane</keyword>
<keyword evidence="1 2" id="KW-0812">Transmembrane</keyword>
<dbReference type="AlphaFoldDB" id="W7XBZ8"/>
<keyword evidence="1" id="KW-1133">Transmembrane helix</keyword>
<organism evidence="2 3">
    <name type="scientific">Tetrahymena thermophila (strain SB210)</name>
    <dbReference type="NCBI Taxonomy" id="312017"/>
    <lineage>
        <taxon>Eukaryota</taxon>
        <taxon>Sar</taxon>
        <taxon>Alveolata</taxon>
        <taxon>Ciliophora</taxon>
        <taxon>Intramacronucleata</taxon>
        <taxon>Oligohymenophorea</taxon>
        <taxon>Hymenostomatida</taxon>
        <taxon>Tetrahymenina</taxon>
        <taxon>Tetrahymenidae</taxon>
        <taxon>Tetrahymena</taxon>
    </lineage>
</organism>
<accession>W7XBZ8</accession>
<feature type="transmembrane region" description="Helical" evidence="1">
    <location>
        <begin position="65"/>
        <end position="88"/>
    </location>
</feature>
<feature type="transmembrane region" description="Helical" evidence="1">
    <location>
        <begin position="7"/>
        <end position="27"/>
    </location>
</feature>
<reference evidence="3" key="1">
    <citation type="journal article" date="2006" name="PLoS Biol.">
        <title>Macronuclear genome sequence of the ciliate Tetrahymena thermophila, a model eukaryote.</title>
        <authorList>
            <person name="Eisen J.A."/>
            <person name="Coyne R.S."/>
            <person name="Wu M."/>
            <person name="Wu D."/>
            <person name="Thiagarajan M."/>
            <person name="Wortman J.R."/>
            <person name="Badger J.H."/>
            <person name="Ren Q."/>
            <person name="Amedeo P."/>
            <person name="Jones K.M."/>
            <person name="Tallon L.J."/>
            <person name="Delcher A.L."/>
            <person name="Salzberg S.L."/>
            <person name="Silva J.C."/>
            <person name="Haas B.J."/>
            <person name="Majoros W.H."/>
            <person name="Farzad M."/>
            <person name="Carlton J.M."/>
            <person name="Smith R.K. Jr."/>
            <person name="Garg J."/>
            <person name="Pearlman R.E."/>
            <person name="Karrer K.M."/>
            <person name="Sun L."/>
            <person name="Manning G."/>
            <person name="Elde N.C."/>
            <person name="Turkewitz A.P."/>
            <person name="Asai D.J."/>
            <person name="Wilkes D.E."/>
            <person name="Wang Y."/>
            <person name="Cai H."/>
            <person name="Collins K."/>
            <person name="Stewart B.A."/>
            <person name="Lee S.R."/>
            <person name="Wilamowska K."/>
            <person name="Weinberg Z."/>
            <person name="Ruzzo W.L."/>
            <person name="Wloga D."/>
            <person name="Gaertig J."/>
            <person name="Frankel J."/>
            <person name="Tsao C.-C."/>
            <person name="Gorovsky M.A."/>
            <person name="Keeling P.J."/>
            <person name="Waller R.F."/>
            <person name="Patron N.J."/>
            <person name="Cherry J.M."/>
            <person name="Stover N.A."/>
            <person name="Krieger C.J."/>
            <person name="del Toro C."/>
            <person name="Ryder H.F."/>
            <person name="Williamson S.C."/>
            <person name="Barbeau R.A."/>
            <person name="Hamilton E.P."/>
            <person name="Orias E."/>
        </authorList>
    </citation>
    <scope>NUCLEOTIDE SEQUENCE [LARGE SCALE GENOMIC DNA]</scope>
    <source>
        <strain evidence="3">SB210</strain>
    </source>
</reference>
<name>W7XBZ8_TETTS</name>
<proteinExistence type="predicted"/>
<dbReference type="Proteomes" id="UP000009168">
    <property type="component" value="Unassembled WGS sequence"/>
</dbReference>
<dbReference type="GeneID" id="24441165"/>
<evidence type="ECO:0000313" key="3">
    <source>
        <dbReference type="Proteomes" id="UP000009168"/>
    </source>
</evidence>